<accession>A0A1S2MCH3</accession>
<reference evidence="2 3" key="1">
    <citation type="submission" date="2016-10" db="EMBL/GenBank/DDBJ databases">
        <title>Draft genome sequences of four alkaliphilic bacteria belonging to the Anaerobacillus genus.</title>
        <authorList>
            <person name="Bassil N.M."/>
            <person name="Lloyd J.R."/>
        </authorList>
    </citation>
    <scope>NUCLEOTIDE SEQUENCE [LARGE SCALE GENOMIC DNA]</scope>
    <source>
        <strain evidence="2 3">DSM 22531</strain>
    </source>
</reference>
<dbReference type="SUPFAM" id="SSF53335">
    <property type="entry name" value="S-adenosyl-L-methionine-dependent methyltransferases"/>
    <property type="match status" value="1"/>
</dbReference>
<proteinExistence type="predicted"/>
<gene>
    <name evidence="2" type="ORF">BKP45_04075</name>
</gene>
<dbReference type="STRING" id="472963.BKP45_04075"/>
<dbReference type="Gene3D" id="3.40.50.150">
    <property type="entry name" value="Vaccinia Virus protein VP39"/>
    <property type="match status" value="1"/>
</dbReference>
<evidence type="ECO:0000256" key="1">
    <source>
        <dbReference type="SAM" id="Coils"/>
    </source>
</evidence>
<comment type="caution">
    <text evidence="2">The sequence shown here is derived from an EMBL/GenBank/DDBJ whole genome shotgun (WGS) entry which is preliminary data.</text>
</comment>
<dbReference type="InterPro" id="IPR029063">
    <property type="entry name" value="SAM-dependent_MTases_sf"/>
</dbReference>
<keyword evidence="3" id="KW-1185">Reference proteome</keyword>
<feature type="coiled-coil region" evidence="1">
    <location>
        <begin position="228"/>
        <end position="259"/>
    </location>
</feature>
<name>A0A1S2MCH3_9BACI</name>
<organism evidence="2 3">
    <name type="scientific">Anaerobacillus alkalidiazotrophicus</name>
    <dbReference type="NCBI Taxonomy" id="472963"/>
    <lineage>
        <taxon>Bacteria</taxon>
        <taxon>Bacillati</taxon>
        <taxon>Bacillota</taxon>
        <taxon>Bacilli</taxon>
        <taxon>Bacillales</taxon>
        <taxon>Bacillaceae</taxon>
        <taxon>Anaerobacillus</taxon>
    </lineage>
</organism>
<protein>
    <submittedName>
        <fullName evidence="2">Uncharacterized protein</fullName>
    </submittedName>
</protein>
<sequence>MRLFIFKYFNVRAVVSLPTLTFEDYTSTKTSLLFASKKSKSQLEEWNKLWNKYSNEWSLLKTRVENYRKVFIEGEKKDKYPSIKDHSEETIITNLKRYLKDYVNEEEAGIKDILIKYSSEIDTISKIDNDMVDYFGYVNVWWVFGEVSEKQDYSIFMAEADNVGYKKTKAQYLIMPNDLYDVEKAPNQLDVEGILSEYDKAIAKKKEAIVNNKMNFLKLEENKLETSDKNAKERLERKIEKIKSVTQKLEDELKEEEVQRNKIAKFTSKYYDKDGYLKRQYTDRTDSELLNEFEENGMLYVYKSGDVLIRESEKSKILDFMRGAKIWE</sequence>
<keyword evidence="1" id="KW-0175">Coiled coil</keyword>
<evidence type="ECO:0000313" key="2">
    <source>
        <dbReference type="EMBL" id="OIJ22492.1"/>
    </source>
</evidence>
<dbReference type="REBASE" id="179033">
    <property type="entry name" value="M.Aal22531ORF4075P"/>
</dbReference>
<dbReference type="Proteomes" id="UP000180057">
    <property type="component" value="Unassembled WGS sequence"/>
</dbReference>
<evidence type="ECO:0000313" key="3">
    <source>
        <dbReference type="Proteomes" id="UP000180057"/>
    </source>
</evidence>
<dbReference type="AlphaFoldDB" id="A0A1S2MCH3"/>
<dbReference type="EMBL" id="MLQS01000001">
    <property type="protein sequence ID" value="OIJ22492.1"/>
    <property type="molecule type" value="Genomic_DNA"/>
</dbReference>